<evidence type="ECO:0000313" key="2">
    <source>
        <dbReference type="EMBL" id="ORZ28528.1"/>
    </source>
</evidence>
<feature type="region of interest" description="Disordered" evidence="1">
    <location>
        <begin position="332"/>
        <end position="373"/>
    </location>
</feature>
<dbReference type="InParanoid" id="A0A1Y2H1T7"/>
<evidence type="ECO:0000256" key="1">
    <source>
        <dbReference type="SAM" id="MobiDB-lite"/>
    </source>
</evidence>
<dbReference type="OrthoDB" id="2442991at2759"/>
<feature type="compositionally biased region" description="Low complexity" evidence="1">
    <location>
        <begin position="343"/>
        <end position="366"/>
    </location>
</feature>
<feature type="region of interest" description="Disordered" evidence="1">
    <location>
        <begin position="40"/>
        <end position="84"/>
    </location>
</feature>
<dbReference type="RefSeq" id="XP_021886213.1">
    <property type="nucleotide sequence ID" value="XM_022029643.1"/>
</dbReference>
<feature type="region of interest" description="Disordered" evidence="1">
    <location>
        <begin position="114"/>
        <end position="163"/>
    </location>
</feature>
<dbReference type="Proteomes" id="UP000193648">
    <property type="component" value="Unassembled WGS sequence"/>
</dbReference>
<feature type="compositionally biased region" description="Low complexity" evidence="1">
    <location>
        <begin position="121"/>
        <end position="163"/>
    </location>
</feature>
<protein>
    <submittedName>
        <fullName evidence="2">Uncharacterized protein</fullName>
    </submittedName>
</protein>
<keyword evidence="3" id="KW-1185">Reference proteome</keyword>
<accession>A0A1Y2H1T7</accession>
<dbReference type="AlphaFoldDB" id="A0A1Y2H1T7"/>
<feature type="region of interest" description="Disordered" evidence="1">
    <location>
        <begin position="385"/>
        <end position="405"/>
    </location>
</feature>
<gene>
    <name evidence="2" type="ORF">BCR41DRAFT_418591</name>
</gene>
<reference evidence="2 3" key="1">
    <citation type="submission" date="2016-07" db="EMBL/GenBank/DDBJ databases">
        <title>Pervasive Adenine N6-methylation of Active Genes in Fungi.</title>
        <authorList>
            <consortium name="DOE Joint Genome Institute"/>
            <person name="Mondo S.J."/>
            <person name="Dannebaum R.O."/>
            <person name="Kuo R.C."/>
            <person name="Labutti K."/>
            <person name="Haridas S."/>
            <person name="Kuo A."/>
            <person name="Salamov A."/>
            <person name="Ahrendt S.R."/>
            <person name="Lipzen A."/>
            <person name="Sullivan W."/>
            <person name="Andreopoulos W.B."/>
            <person name="Clum A."/>
            <person name="Lindquist E."/>
            <person name="Daum C."/>
            <person name="Ramamoorthy G.K."/>
            <person name="Gryganskyi A."/>
            <person name="Culley D."/>
            <person name="Magnuson J.K."/>
            <person name="James T.Y."/>
            <person name="O'Malley M.A."/>
            <person name="Stajich J.E."/>
            <person name="Spatafora J.W."/>
            <person name="Visel A."/>
            <person name="Grigoriev I.V."/>
        </authorList>
    </citation>
    <scope>NUCLEOTIDE SEQUENCE [LARGE SCALE GENOMIC DNA]</scope>
    <source>
        <strain evidence="2 3">NRRL 3116</strain>
    </source>
</reference>
<dbReference type="GeneID" id="33571486"/>
<comment type="caution">
    <text evidence="2">The sequence shown here is derived from an EMBL/GenBank/DDBJ whole genome shotgun (WGS) entry which is preliminary data.</text>
</comment>
<name>A0A1Y2H1T7_9FUNG</name>
<feature type="compositionally biased region" description="Polar residues" evidence="1">
    <location>
        <begin position="332"/>
        <end position="342"/>
    </location>
</feature>
<dbReference type="EMBL" id="MCFF01000002">
    <property type="protein sequence ID" value="ORZ28528.1"/>
    <property type="molecule type" value="Genomic_DNA"/>
</dbReference>
<feature type="region of interest" description="Disordered" evidence="1">
    <location>
        <begin position="289"/>
        <end position="317"/>
    </location>
</feature>
<organism evidence="2 3">
    <name type="scientific">Lobosporangium transversale</name>
    <dbReference type="NCBI Taxonomy" id="64571"/>
    <lineage>
        <taxon>Eukaryota</taxon>
        <taxon>Fungi</taxon>
        <taxon>Fungi incertae sedis</taxon>
        <taxon>Mucoromycota</taxon>
        <taxon>Mortierellomycotina</taxon>
        <taxon>Mortierellomycetes</taxon>
        <taxon>Mortierellales</taxon>
        <taxon>Mortierellaceae</taxon>
        <taxon>Lobosporangium</taxon>
    </lineage>
</organism>
<evidence type="ECO:0000313" key="3">
    <source>
        <dbReference type="Proteomes" id="UP000193648"/>
    </source>
</evidence>
<proteinExistence type="predicted"/>
<sequence length="405" mass="44130">MDDLDMDEAFDFKALSLDEPEERLQKTFEQSFHITVDQQEPITSVEPTTANNSNDGHTTAFTGTTPDNGPWARLPSPSEVNPFQPGVTADMLDAMALDPNHVFKSAQTPFPFPFSVPPPNTTSASGATSGTATTGTETTGASTTASNNNTQQSNNATSSFGSSSILLKGENEKMGDTGMNYQDAEARTRERAKAEEEEDIPQWLRTDEDLDLRPSWRKQQQILSEVASGLNFTSKDFEIGWGTAGGHDLTTTMDSNALFGFSSYPTYETLPISQTIADEMTRKALAAYEAESKGGEGEEGEGGESTPHVKDMGGFAKYGSTTMESQWMNHTNINKADTGTDGSPSLFSSSSSQQQQQQRTNPQQWQNWRSVPDHTEDLDLDLDLDFGSSRIKPTPGFAPAQFNHN</sequence>
<feature type="compositionally biased region" description="Polar residues" evidence="1">
    <location>
        <begin position="40"/>
        <end position="67"/>
    </location>
</feature>